<proteinExistence type="predicted"/>
<dbReference type="InterPro" id="IPR006175">
    <property type="entry name" value="YjgF/YER057c/UK114"/>
</dbReference>
<dbReference type="PANTHER" id="PTHR43857:SF1">
    <property type="entry name" value="YJGH FAMILY PROTEIN"/>
    <property type="match status" value="1"/>
</dbReference>
<organism evidence="2 3">
    <name type="scientific">Kitasatospora xanthocidica</name>
    <dbReference type="NCBI Taxonomy" id="83382"/>
    <lineage>
        <taxon>Bacteria</taxon>
        <taxon>Bacillati</taxon>
        <taxon>Actinomycetota</taxon>
        <taxon>Actinomycetes</taxon>
        <taxon>Kitasatosporales</taxon>
        <taxon>Streptomycetaceae</taxon>
        <taxon>Kitasatospora</taxon>
    </lineage>
</organism>
<dbReference type="Proteomes" id="UP000263377">
    <property type="component" value="Unassembled WGS sequence"/>
</dbReference>
<feature type="region of interest" description="Disordered" evidence="1">
    <location>
        <begin position="156"/>
        <end position="182"/>
    </location>
</feature>
<protein>
    <submittedName>
        <fullName evidence="2">RidA family protein</fullName>
    </submittedName>
</protein>
<dbReference type="Pfam" id="PF01042">
    <property type="entry name" value="Ribonuc_L-PSP"/>
    <property type="match status" value="1"/>
</dbReference>
<dbReference type="RefSeq" id="WP_117487408.1">
    <property type="nucleotide sequence ID" value="NZ_QVIG01000001.1"/>
</dbReference>
<dbReference type="SUPFAM" id="SSF55298">
    <property type="entry name" value="YjgF-like"/>
    <property type="match status" value="1"/>
</dbReference>
<sequence length="182" mass="19470">MTDGRIVRGQVVAGRVVAGQVVAGRVGGFSPWEDEFGYSRAVAAGDHVHVAGSTAWVDGRIEHEGDPYRQTLAAFGVGLTALAAYGLTTDDVVRTRMYITHVRDAEEVGRAHRELFDAARPVATMVVVDGLIDSRMLVEVELDAYRSGLAKTLEAPEIPDAPEVSDVPEASEALEVVEGEQP</sequence>
<evidence type="ECO:0000313" key="3">
    <source>
        <dbReference type="Proteomes" id="UP000263377"/>
    </source>
</evidence>
<keyword evidence="3" id="KW-1185">Reference proteome</keyword>
<dbReference type="InterPro" id="IPR035959">
    <property type="entry name" value="RutC-like_sf"/>
</dbReference>
<dbReference type="PANTHER" id="PTHR43857">
    <property type="entry name" value="BLR7761 PROTEIN"/>
    <property type="match status" value="1"/>
</dbReference>
<reference evidence="2 3" key="1">
    <citation type="submission" date="2018-08" db="EMBL/GenBank/DDBJ databases">
        <title>Diversity &amp; Physiological Properties of Lignin-Decomposing Actinobacteria from Soil.</title>
        <authorList>
            <person name="Roh S.G."/>
            <person name="Kim S.B."/>
        </authorList>
    </citation>
    <scope>NUCLEOTIDE SEQUENCE [LARGE SCALE GENOMIC DNA]</scope>
    <source>
        <strain evidence="2 3">MMS17-GH009</strain>
    </source>
</reference>
<comment type="caution">
    <text evidence="2">The sequence shown here is derived from an EMBL/GenBank/DDBJ whole genome shotgun (WGS) entry which is preliminary data.</text>
</comment>
<evidence type="ECO:0000313" key="2">
    <source>
        <dbReference type="EMBL" id="RGD59070.1"/>
    </source>
</evidence>
<dbReference type="Gene3D" id="3.30.1330.40">
    <property type="entry name" value="RutC-like"/>
    <property type="match status" value="1"/>
</dbReference>
<accession>A0A372ZUK7</accession>
<gene>
    <name evidence="2" type="ORF">DR950_15950</name>
</gene>
<dbReference type="CDD" id="cd06154">
    <property type="entry name" value="YjgF_YER057c_UK114_like_6"/>
    <property type="match status" value="1"/>
</dbReference>
<dbReference type="EMBL" id="QVIG01000001">
    <property type="protein sequence ID" value="RGD59070.1"/>
    <property type="molecule type" value="Genomic_DNA"/>
</dbReference>
<dbReference type="AlphaFoldDB" id="A0A372ZUK7"/>
<name>A0A372ZUK7_9ACTN</name>
<evidence type="ECO:0000256" key="1">
    <source>
        <dbReference type="SAM" id="MobiDB-lite"/>
    </source>
</evidence>